<evidence type="ECO:0000313" key="4">
    <source>
        <dbReference type="Proteomes" id="UP000001542"/>
    </source>
</evidence>
<dbReference type="EMBL" id="DS113284">
    <property type="protein sequence ID" value="EAY13535.1"/>
    <property type="molecule type" value="Genomic_DNA"/>
</dbReference>
<reference evidence="3" key="1">
    <citation type="submission" date="2006-10" db="EMBL/GenBank/DDBJ databases">
        <authorList>
            <person name="Amadeo P."/>
            <person name="Zhao Q."/>
            <person name="Wortman J."/>
            <person name="Fraser-Liggett C."/>
            <person name="Carlton J."/>
        </authorList>
    </citation>
    <scope>NUCLEOTIDE SEQUENCE</scope>
    <source>
        <strain evidence="3">G3</strain>
    </source>
</reference>
<feature type="repeat" description="ANK" evidence="1">
    <location>
        <begin position="300"/>
        <end position="332"/>
    </location>
</feature>
<sequence>MIKNNLIDSKATSPENILKHILDTIAFNNRYLKSYLALAKLIYDEYHVKDVSDVGIIPRYLFYKEYRINLGAYDISAMMNLNYLDPLSENTIYRAIMDNDKERFISFTERDGFNKDQNLESYLYPNSNKGYSLLELCCYYGAVDCFKFLITKYNPEITKRCLELSFLGGNPGIVNECLKYQEPDEKCMEYAILSHNIDFVTFLMNEYNLRINLDHCAKYNNLESLLVHFDQTNNIYNCFLYSTIFDIPSLCIYFASLGTYLDGRNIYGETALHYAASHNYIEVAEFLLSHGADINAKNNCGETALHCSASHNYIEIAEFLLSHGANINAKNYNGETALHIAAYYNYTETLELLISHGANINEKEGYDGKTALHRAVITNNKEAVKILISHGANINEKDEYAMTALHYAAMYGNGAIAMFLRSYGASLTS</sequence>
<protein>
    <submittedName>
        <fullName evidence="3">Ankyrin repeat protein, putative</fullName>
    </submittedName>
</protein>
<dbReference type="RefSeq" id="XP_001325758.1">
    <property type="nucleotide sequence ID" value="XM_001325723.1"/>
</dbReference>
<dbReference type="InterPro" id="IPR002110">
    <property type="entry name" value="Ankyrin_rpt"/>
</dbReference>
<dbReference type="PROSITE" id="PS50297">
    <property type="entry name" value="ANK_REP_REGION"/>
    <property type="match status" value="5"/>
</dbReference>
<dbReference type="SMART" id="SM00248">
    <property type="entry name" value="ANK"/>
    <property type="match status" value="7"/>
</dbReference>
<dbReference type="AlphaFoldDB" id="A2E1G8"/>
<dbReference type="PROSITE" id="PS50088">
    <property type="entry name" value="ANK_REPEAT"/>
    <property type="match status" value="5"/>
</dbReference>
<dbReference type="STRING" id="5722.A2E1G8"/>
<dbReference type="PANTHER" id="PTHR24182">
    <property type="entry name" value="ANKYRIN REPEAT AND SOCS BOX CONTAINING 4"/>
    <property type="match status" value="1"/>
</dbReference>
<dbReference type="SMR" id="A2E1G8"/>
<dbReference type="KEGG" id="tva:4771514"/>
<feature type="repeat" description="ANK" evidence="1">
    <location>
        <begin position="367"/>
        <end position="399"/>
    </location>
</feature>
<dbReference type="Pfam" id="PF13637">
    <property type="entry name" value="Ank_4"/>
    <property type="match status" value="1"/>
</dbReference>
<feature type="repeat" description="ANK" evidence="1">
    <location>
        <begin position="267"/>
        <end position="299"/>
    </location>
</feature>
<dbReference type="VEuPathDB" id="TrichDB:TVAG_343640"/>
<evidence type="ECO:0000256" key="1">
    <source>
        <dbReference type="PROSITE-ProRule" id="PRU00023"/>
    </source>
</evidence>
<dbReference type="OrthoDB" id="823504at2759"/>
<reference evidence="3" key="2">
    <citation type="journal article" date="2007" name="Science">
        <title>Draft genome sequence of the sexually transmitted pathogen Trichomonas vaginalis.</title>
        <authorList>
            <person name="Carlton J.M."/>
            <person name="Hirt R.P."/>
            <person name="Silva J.C."/>
            <person name="Delcher A.L."/>
            <person name="Schatz M."/>
            <person name="Zhao Q."/>
            <person name="Wortman J.R."/>
            <person name="Bidwell S.L."/>
            <person name="Alsmark U.C.M."/>
            <person name="Besteiro S."/>
            <person name="Sicheritz-Ponten T."/>
            <person name="Noel C.J."/>
            <person name="Dacks J.B."/>
            <person name="Foster P.G."/>
            <person name="Simillion C."/>
            <person name="Van de Peer Y."/>
            <person name="Miranda-Saavedra D."/>
            <person name="Barton G.J."/>
            <person name="Westrop G.D."/>
            <person name="Mueller S."/>
            <person name="Dessi D."/>
            <person name="Fiori P.L."/>
            <person name="Ren Q."/>
            <person name="Paulsen I."/>
            <person name="Zhang H."/>
            <person name="Bastida-Corcuera F.D."/>
            <person name="Simoes-Barbosa A."/>
            <person name="Brown M.T."/>
            <person name="Hayes R.D."/>
            <person name="Mukherjee M."/>
            <person name="Okumura C.Y."/>
            <person name="Schneider R."/>
            <person name="Smith A.J."/>
            <person name="Vanacova S."/>
            <person name="Villalvazo M."/>
            <person name="Haas B.J."/>
            <person name="Pertea M."/>
            <person name="Feldblyum T.V."/>
            <person name="Utterback T.R."/>
            <person name="Shu C.L."/>
            <person name="Osoegawa K."/>
            <person name="de Jong P.J."/>
            <person name="Hrdy I."/>
            <person name="Horvathova L."/>
            <person name="Zubacova Z."/>
            <person name="Dolezal P."/>
            <person name="Malik S.B."/>
            <person name="Logsdon J.M. Jr."/>
            <person name="Henze K."/>
            <person name="Gupta A."/>
            <person name="Wang C.C."/>
            <person name="Dunne R.L."/>
            <person name="Upcroft J.A."/>
            <person name="Upcroft P."/>
            <person name="White O."/>
            <person name="Salzberg S.L."/>
            <person name="Tang P."/>
            <person name="Chiu C.-H."/>
            <person name="Lee Y.-S."/>
            <person name="Embley T.M."/>
            <person name="Coombs G.H."/>
            <person name="Mottram J.C."/>
            <person name="Tachezy J."/>
            <person name="Fraser-Liggett C.M."/>
            <person name="Johnson P.J."/>
        </authorList>
    </citation>
    <scope>NUCLEOTIDE SEQUENCE [LARGE SCALE GENOMIC DNA]</scope>
    <source>
        <strain evidence="3">G3</strain>
    </source>
</reference>
<dbReference type="SUPFAM" id="SSF48403">
    <property type="entry name" value="Ankyrin repeat"/>
    <property type="match status" value="2"/>
</dbReference>
<feature type="repeat" description="ANK" evidence="1">
    <location>
        <begin position="333"/>
        <end position="365"/>
    </location>
</feature>
<name>A2E1G8_TRIV3</name>
<feature type="domain" description="DUF3447" evidence="2">
    <location>
        <begin position="153"/>
        <end position="227"/>
    </location>
</feature>
<dbReference type="InParanoid" id="A2E1G8"/>
<dbReference type="InterPro" id="IPR036770">
    <property type="entry name" value="Ankyrin_rpt-contain_sf"/>
</dbReference>
<dbReference type="Proteomes" id="UP000001542">
    <property type="component" value="Unassembled WGS sequence"/>
</dbReference>
<evidence type="ECO:0000313" key="3">
    <source>
        <dbReference type="EMBL" id="EAY13535.1"/>
    </source>
</evidence>
<gene>
    <name evidence="3" type="ORF">TVAG_343640</name>
</gene>
<feature type="repeat" description="ANK" evidence="1">
    <location>
        <begin position="400"/>
        <end position="429"/>
    </location>
</feature>
<dbReference type="Pfam" id="PF12796">
    <property type="entry name" value="Ank_2"/>
    <property type="match status" value="2"/>
</dbReference>
<dbReference type="InterPro" id="IPR020683">
    <property type="entry name" value="DUF3447"/>
</dbReference>
<dbReference type="VEuPathDB" id="TrichDB:TVAGG3_0319570"/>
<organism evidence="3 4">
    <name type="scientific">Trichomonas vaginalis (strain ATCC PRA-98 / G3)</name>
    <dbReference type="NCBI Taxonomy" id="412133"/>
    <lineage>
        <taxon>Eukaryota</taxon>
        <taxon>Metamonada</taxon>
        <taxon>Parabasalia</taxon>
        <taxon>Trichomonadida</taxon>
        <taxon>Trichomonadidae</taxon>
        <taxon>Trichomonas</taxon>
    </lineage>
</organism>
<proteinExistence type="predicted"/>
<accession>A2E1G8</accession>
<dbReference type="Pfam" id="PF11929">
    <property type="entry name" value="DUF3447"/>
    <property type="match status" value="1"/>
</dbReference>
<evidence type="ECO:0000259" key="2">
    <source>
        <dbReference type="Pfam" id="PF11929"/>
    </source>
</evidence>
<dbReference type="PANTHER" id="PTHR24182:SF13">
    <property type="entry name" value="LD18443P"/>
    <property type="match status" value="1"/>
</dbReference>
<dbReference type="Gene3D" id="1.25.40.20">
    <property type="entry name" value="Ankyrin repeat-containing domain"/>
    <property type="match status" value="1"/>
</dbReference>
<keyword evidence="4" id="KW-1185">Reference proteome</keyword>
<dbReference type="PRINTS" id="PR01415">
    <property type="entry name" value="ANKYRIN"/>
</dbReference>
<keyword evidence="1" id="KW-0040">ANK repeat</keyword>
<dbReference type="eggNOG" id="KOG4177">
    <property type="taxonomic scope" value="Eukaryota"/>
</dbReference>